<proteinExistence type="predicted"/>
<dbReference type="InterPro" id="IPR015424">
    <property type="entry name" value="PyrdxlP-dep_Trfase"/>
</dbReference>
<organism evidence="4 5">
    <name type="scientific">Gordoniibacillus kamchatkensis</name>
    <dbReference type="NCBI Taxonomy" id="1590651"/>
    <lineage>
        <taxon>Bacteria</taxon>
        <taxon>Bacillati</taxon>
        <taxon>Bacillota</taxon>
        <taxon>Bacilli</taxon>
        <taxon>Bacillales</taxon>
        <taxon>Paenibacillaceae</taxon>
        <taxon>Gordoniibacillus</taxon>
    </lineage>
</organism>
<evidence type="ECO:0000313" key="4">
    <source>
        <dbReference type="EMBL" id="KIL40362.1"/>
    </source>
</evidence>
<keyword evidence="2" id="KW-0663">Pyridoxal phosphate</keyword>
<dbReference type="EMBL" id="JXAK01000022">
    <property type="protein sequence ID" value="KIL40362.1"/>
    <property type="molecule type" value="Genomic_DNA"/>
</dbReference>
<protein>
    <recommendedName>
        <fullName evidence="3">Aminotransferase class V domain-containing protein</fullName>
    </recommendedName>
</protein>
<dbReference type="PANTHER" id="PTHR43586">
    <property type="entry name" value="CYSTEINE DESULFURASE"/>
    <property type="match status" value="1"/>
</dbReference>
<dbReference type="SUPFAM" id="SSF53383">
    <property type="entry name" value="PLP-dependent transferases"/>
    <property type="match status" value="1"/>
</dbReference>
<dbReference type="InterPro" id="IPR015422">
    <property type="entry name" value="PyrdxlP-dep_Trfase_small"/>
</dbReference>
<dbReference type="Gene3D" id="3.90.1150.10">
    <property type="entry name" value="Aspartate Aminotransferase, domain 1"/>
    <property type="match status" value="1"/>
</dbReference>
<evidence type="ECO:0000259" key="3">
    <source>
        <dbReference type="Pfam" id="PF00266"/>
    </source>
</evidence>
<name>A0ABR5AJ30_9BACL</name>
<keyword evidence="5" id="KW-1185">Reference proteome</keyword>
<dbReference type="InterPro" id="IPR000192">
    <property type="entry name" value="Aminotrans_V_dom"/>
</dbReference>
<sequence>MNSLLAKQLFVGLDRCTWLYSGAETPPLRGSLDAMTDYMHARSLGPIGREKNAEIELSCRRNAAALMHGKSEDIAFLSNTSEVISMLAQALDLRKGDNVVVHTLEFPSGILPWLALKERGVEIRVVEHEQWQVSPEHILNAVDARTKLVMTSHVSYLSGARLDYRELYRELRNTDTLLLLDVTQSLGVVPVHMYESDFTVCSSYKWLLSVHGAGILGINSARTADIVPKYVGWRSVRDMFSPDRFESFSFHADAKKFELGYPSYPTMYAMNYSTNLLLQTGIDNIERHVLALGGYLINELKTRGYKVMTSSEPDRRAGNICILHDRAEQIAQFLLSENVYVWGGDGRFRASIHAFNDMDDIRTLLGLLSRFEKEC</sequence>
<accession>A0ABR5AJ30</accession>
<gene>
    <name evidence="4" type="ORF">SD70_14065</name>
</gene>
<evidence type="ECO:0000313" key="5">
    <source>
        <dbReference type="Proteomes" id="UP000031967"/>
    </source>
</evidence>
<evidence type="ECO:0000256" key="2">
    <source>
        <dbReference type="ARBA" id="ARBA00022898"/>
    </source>
</evidence>
<reference evidence="4 5" key="1">
    <citation type="submission" date="2014-12" db="EMBL/GenBank/DDBJ databases">
        <title>Draft genome sequence of Paenibacillus kamchatkensis strain B-2647.</title>
        <authorList>
            <person name="Karlyshev A.V."/>
            <person name="Kudryashova E.B."/>
        </authorList>
    </citation>
    <scope>NUCLEOTIDE SEQUENCE [LARGE SCALE GENOMIC DNA]</scope>
    <source>
        <strain evidence="4 5">VKM B-2647</strain>
    </source>
</reference>
<feature type="domain" description="Aminotransferase class V" evidence="3">
    <location>
        <begin position="42"/>
        <end position="361"/>
    </location>
</feature>
<dbReference type="Gene3D" id="3.40.640.10">
    <property type="entry name" value="Type I PLP-dependent aspartate aminotransferase-like (Major domain)"/>
    <property type="match status" value="1"/>
</dbReference>
<comment type="caution">
    <text evidence="4">The sequence shown here is derived from an EMBL/GenBank/DDBJ whole genome shotgun (WGS) entry which is preliminary data.</text>
</comment>
<dbReference type="Pfam" id="PF00266">
    <property type="entry name" value="Aminotran_5"/>
    <property type="match status" value="1"/>
</dbReference>
<dbReference type="PANTHER" id="PTHR43586:SF8">
    <property type="entry name" value="CYSTEINE DESULFURASE 1, CHLOROPLASTIC"/>
    <property type="match status" value="1"/>
</dbReference>
<dbReference type="Proteomes" id="UP000031967">
    <property type="component" value="Unassembled WGS sequence"/>
</dbReference>
<comment type="cofactor">
    <cofactor evidence="1">
        <name>pyridoxal 5'-phosphate</name>
        <dbReference type="ChEBI" id="CHEBI:597326"/>
    </cofactor>
</comment>
<dbReference type="InterPro" id="IPR015421">
    <property type="entry name" value="PyrdxlP-dep_Trfase_major"/>
</dbReference>
<dbReference type="RefSeq" id="WP_041048159.1">
    <property type="nucleotide sequence ID" value="NZ_JXAK01000022.1"/>
</dbReference>
<evidence type="ECO:0000256" key="1">
    <source>
        <dbReference type="ARBA" id="ARBA00001933"/>
    </source>
</evidence>